<evidence type="ECO:0000256" key="6">
    <source>
        <dbReference type="RuleBase" id="RU363076"/>
    </source>
</evidence>
<dbReference type="Proteomes" id="UP000005204">
    <property type="component" value="Unassembled WGS sequence"/>
</dbReference>
<dbReference type="CDD" id="cd06662">
    <property type="entry name" value="SURF1"/>
    <property type="match status" value="1"/>
</dbReference>
<keyword evidence="9" id="KW-1185">Reference proteome</keyword>
<dbReference type="AlphaFoldDB" id="Q2F5K8"/>
<evidence type="ECO:0000313" key="7">
    <source>
        <dbReference type="EMBL" id="ABD36359.1"/>
    </source>
</evidence>
<reference evidence="9" key="2">
    <citation type="journal article" date="2008" name="Insect Biochem. Mol. Biol.">
        <title>The genome of a lepidopteran model insect, the silkworm Bombyx mori.</title>
        <authorList>
            <consortium name="International Silkworm Genome Consortium"/>
        </authorList>
    </citation>
    <scope>NUCLEOTIDE SEQUENCE [LARGE SCALE GENOMIC DNA]</scope>
    <source>
        <strain evidence="9">p50T</strain>
    </source>
</reference>
<dbReference type="GO" id="GO:0005743">
    <property type="term" value="C:mitochondrial inner membrane"/>
    <property type="evidence" value="ECO:0007669"/>
    <property type="project" value="UniProtKB-SubCell"/>
</dbReference>
<evidence type="ECO:0000256" key="2">
    <source>
        <dbReference type="ARBA" id="ARBA00007165"/>
    </source>
</evidence>
<keyword evidence="6" id="KW-0999">Mitochondrion inner membrane</keyword>
<dbReference type="PANTHER" id="PTHR23427:SF2">
    <property type="entry name" value="SURFEIT LOCUS PROTEIN 1"/>
    <property type="match status" value="1"/>
</dbReference>
<evidence type="ECO:0000313" key="8">
    <source>
        <dbReference type="EnsemblMetazoa" id="NP_001166830.1"/>
    </source>
</evidence>
<comment type="similarity">
    <text evidence="2 6">Belongs to the SURF1 family.</text>
</comment>
<evidence type="ECO:0000256" key="4">
    <source>
        <dbReference type="ARBA" id="ARBA00022989"/>
    </source>
</evidence>
<evidence type="ECO:0000313" key="9">
    <source>
        <dbReference type="Proteomes" id="UP000005204"/>
    </source>
</evidence>
<comment type="caution">
    <text evidence="6">Lacks conserved residue(s) required for the propagation of feature annotation.</text>
</comment>
<feature type="transmembrane region" description="Helical" evidence="6">
    <location>
        <begin position="200"/>
        <end position="222"/>
    </location>
</feature>
<comment type="subcellular location">
    <subcellularLocation>
        <location evidence="1">Membrane</location>
    </subcellularLocation>
    <subcellularLocation>
        <location evidence="6">Mitochondrion inner membrane</location>
        <topology evidence="6">Multi-pass membrane protein</topology>
    </subcellularLocation>
</comment>
<dbReference type="PROSITE" id="PS50895">
    <property type="entry name" value="SURF1"/>
    <property type="match status" value="1"/>
</dbReference>
<evidence type="ECO:0000256" key="1">
    <source>
        <dbReference type="ARBA" id="ARBA00004370"/>
    </source>
</evidence>
<keyword evidence="5 6" id="KW-0472">Membrane</keyword>
<evidence type="ECO:0000256" key="3">
    <source>
        <dbReference type="ARBA" id="ARBA00022692"/>
    </source>
</evidence>
<reference evidence="8" key="3">
    <citation type="submission" date="2022-06" db="UniProtKB">
        <authorList>
            <consortium name="EnsemblMetazoa"/>
        </authorList>
    </citation>
    <scope>IDENTIFICATION</scope>
    <source>
        <strain evidence="8">p50T (Dazao)</strain>
    </source>
</reference>
<organism evidence="7">
    <name type="scientific">Bombyx mori</name>
    <name type="common">Silk moth</name>
    <dbReference type="NCBI Taxonomy" id="7091"/>
    <lineage>
        <taxon>Eukaryota</taxon>
        <taxon>Metazoa</taxon>
        <taxon>Ecdysozoa</taxon>
        <taxon>Arthropoda</taxon>
        <taxon>Hexapoda</taxon>
        <taxon>Insecta</taxon>
        <taxon>Pterygota</taxon>
        <taxon>Neoptera</taxon>
        <taxon>Endopterygota</taxon>
        <taxon>Lepidoptera</taxon>
        <taxon>Glossata</taxon>
        <taxon>Ditrysia</taxon>
        <taxon>Bombycoidea</taxon>
        <taxon>Bombycidae</taxon>
        <taxon>Bombycinae</taxon>
        <taxon>Bombyx</taxon>
    </lineage>
</organism>
<reference evidence="7" key="1">
    <citation type="submission" date="2005-11" db="EMBL/GenBank/DDBJ databases">
        <title>Blast silkworm EST database for functional genes.</title>
        <authorList>
            <person name="Niu B.L."/>
            <person name="Meng Z.Q."/>
            <person name="Weng H.B."/>
            <person name="Shen W.F."/>
            <person name="He L.H."/>
            <person name="Zheng K.F."/>
            <person name="Ye S.T."/>
            <person name="Lin T.B."/>
            <person name="Chen J.E."/>
        </authorList>
    </citation>
    <scope>NUCLEOTIDE SEQUENCE</scope>
</reference>
<dbReference type="Pfam" id="PF02104">
    <property type="entry name" value="SURF1"/>
    <property type="match status" value="1"/>
</dbReference>
<proteinExistence type="evidence at transcript level"/>
<comment type="function">
    <text evidence="6">Probably involved in the biogenesis of the COX complex.</text>
</comment>
<keyword evidence="4 6" id="KW-1133">Transmembrane helix</keyword>
<keyword evidence="6" id="KW-0496">Mitochondrion</keyword>
<name>Q2F5K8_BOMMO</name>
<accession>Q2F5K8</accession>
<gene>
    <name evidence="8" type="primary">693110</name>
</gene>
<dbReference type="PANTHER" id="PTHR23427">
    <property type="entry name" value="SURFEIT LOCUS PROTEIN"/>
    <property type="match status" value="1"/>
</dbReference>
<protein>
    <recommendedName>
        <fullName evidence="6">SURF1-like protein</fullName>
    </recommendedName>
</protein>
<sequence length="228" mass="26872">MFNNIFKISRNLNIISNTFIKKGSVSNVRFNTNIANIMRSQKVKRKEEPTEIYKWILLMIPVTSFTLGSWQVYRWQWKLGLIDMMQAKSNAVPIDMPKEEVILINRGWIHQNLRPKEKREPSLIKGPVELTGVVRLTEKRAPFMPKNNPEKGSWFYRDLDQMSAHIGCLPIWLDAKGIPDPPTGWPIPNQTRVTLRNEHFSYIVTWYSLFAFTSIMWHRFFIRKLPLL</sequence>
<dbReference type="GO" id="GO:0033617">
    <property type="term" value="P:mitochondrial respiratory chain complex IV assembly"/>
    <property type="evidence" value="ECO:0007669"/>
    <property type="project" value="TreeGrafter"/>
</dbReference>
<dbReference type="InterPro" id="IPR045214">
    <property type="entry name" value="Surf1/Surf4"/>
</dbReference>
<dbReference type="EnsemblMetazoa" id="NM_001173359.1">
    <property type="protein sequence ID" value="NP_001166830.1"/>
    <property type="gene ID" value="GeneID_693110"/>
</dbReference>
<dbReference type="InterPro" id="IPR002994">
    <property type="entry name" value="Surf1/Shy1"/>
</dbReference>
<keyword evidence="3 6" id="KW-0812">Transmembrane</keyword>
<evidence type="ECO:0000256" key="5">
    <source>
        <dbReference type="ARBA" id="ARBA00023136"/>
    </source>
</evidence>
<dbReference type="EMBL" id="DQ311415">
    <property type="protein sequence ID" value="ABD36359.1"/>
    <property type="molecule type" value="mRNA"/>
</dbReference>